<dbReference type="InParanoid" id="D8QNU2"/>
<dbReference type="PANTHER" id="PTHR13767">
    <property type="entry name" value="TRNA-PSEUDOURIDINE SYNTHASE"/>
    <property type="match status" value="1"/>
</dbReference>
<dbReference type="HAMAP" id="MF_01080">
    <property type="entry name" value="TruB_bact"/>
    <property type="match status" value="1"/>
</dbReference>
<dbReference type="NCBIfam" id="TIGR00431">
    <property type="entry name" value="TruB"/>
    <property type="match status" value="1"/>
</dbReference>
<dbReference type="InterPro" id="IPR020103">
    <property type="entry name" value="PsdUridine_synth_cat_dom_sf"/>
</dbReference>
<evidence type="ECO:0000259" key="6">
    <source>
        <dbReference type="Pfam" id="PF01509"/>
    </source>
</evidence>
<evidence type="ECO:0000256" key="2">
    <source>
        <dbReference type="ARBA" id="ARBA00012787"/>
    </source>
</evidence>
<dbReference type="OMA" id="PNEINEP"/>
<evidence type="ECO:0000256" key="3">
    <source>
        <dbReference type="ARBA" id="ARBA00022694"/>
    </source>
</evidence>
<evidence type="ECO:0000256" key="4">
    <source>
        <dbReference type="ARBA" id="ARBA00023235"/>
    </source>
</evidence>
<dbReference type="HOGENOM" id="CLU_032087_5_2_1"/>
<feature type="compositionally biased region" description="Basic and acidic residues" evidence="5">
    <location>
        <begin position="158"/>
        <end position="167"/>
    </location>
</feature>
<organism evidence="9">
    <name type="scientific">Selaginella moellendorffii</name>
    <name type="common">Spikemoss</name>
    <dbReference type="NCBI Taxonomy" id="88036"/>
    <lineage>
        <taxon>Eukaryota</taxon>
        <taxon>Viridiplantae</taxon>
        <taxon>Streptophyta</taxon>
        <taxon>Embryophyta</taxon>
        <taxon>Tracheophyta</taxon>
        <taxon>Lycopodiopsida</taxon>
        <taxon>Selaginellales</taxon>
        <taxon>Selaginellaceae</taxon>
        <taxon>Selaginella</taxon>
    </lineage>
</organism>
<dbReference type="Proteomes" id="UP000001514">
    <property type="component" value="Unassembled WGS sequence"/>
</dbReference>
<dbReference type="EC" id="5.4.99.25" evidence="2"/>
<evidence type="ECO:0000256" key="5">
    <source>
        <dbReference type="SAM" id="MobiDB-lite"/>
    </source>
</evidence>
<feature type="domain" description="tRNA pseudouridylate synthase B C-terminal" evidence="7">
    <location>
        <begin position="364"/>
        <end position="404"/>
    </location>
</feature>
<accession>D8QNU2</accession>
<dbReference type="GO" id="GO:0003723">
    <property type="term" value="F:RNA binding"/>
    <property type="evidence" value="ECO:0007669"/>
    <property type="project" value="InterPro"/>
</dbReference>
<keyword evidence="9" id="KW-1185">Reference proteome</keyword>
<dbReference type="eggNOG" id="KOG2529">
    <property type="taxonomic scope" value="Eukaryota"/>
</dbReference>
<name>D8QNU2_SELML</name>
<evidence type="ECO:0000259" key="7">
    <source>
        <dbReference type="Pfam" id="PF16198"/>
    </source>
</evidence>
<keyword evidence="4" id="KW-0413">Isomerase</keyword>
<dbReference type="SUPFAM" id="SSF55120">
    <property type="entry name" value="Pseudouridine synthase"/>
    <property type="match status" value="1"/>
</dbReference>
<feature type="region of interest" description="Disordered" evidence="5">
    <location>
        <begin position="81"/>
        <end position="104"/>
    </location>
</feature>
<dbReference type="EMBL" id="GL377565">
    <property type="protein sequence ID" value="EFJ38165.1"/>
    <property type="molecule type" value="Genomic_DNA"/>
</dbReference>
<dbReference type="InterPro" id="IPR014780">
    <property type="entry name" value="tRNA_psdUridine_synth_TruB"/>
</dbReference>
<feature type="domain" description="Pseudouridine synthase II N-terminal" evidence="6">
    <location>
        <begin position="213"/>
        <end position="363"/>
    </location>
</feature>
<dbReference type="GO" id="GO:0009982">
    <property type="term" value="F:pseudouridine synthase activity"/>
    <property type="evidence" value="ECO:0000318"/>
    <property type="project" value="GO_Central"/>
</dbReference>
<dbReference type="GO" id="GO:0005634">
    <property type="term" value="C:nucleus"/>
    <property type="evidence" value="ECO:0000318"/>
    <property type="project" value="GO_Central"/>
</dbReference>
<proteinExistence type="inferred from homology"/>
<feature type="compositionally biased region" description="Basic and acidic residues" evidence="5">
    <location>
        <begin position="81"/>
        <end position="99"/>
    </location>
</feature>
<evidence type="ECO:0000313" key="9">
    <source>
        <dbReference type="Proteomes" id="UP000001514"/>
    </source>
</evidence>
<dbReference type="KEGG" id="smo:SELMODRAFT_75554"/>
<dbReference type="OrthoDB" id="9995526at2759"/>
<keyword evidence="3" id="KW-0819">tRNA processing</keyword>
<dbReference type="GO" id="GO:0006400">
    <property type="term" value="P:tRNA modification"/>
    <property type="evidence" value="ECO:0000318"/>
    <property type="project" value="GO_Central"/>
</dbReference>
<dbReference type="InterPro" id="IPR002501">
    <property type="entry name" value="PsdUridine_synth_N"/>
</dbReference>
<dbReference type="Gramene" id="EFJ38165">
    <property type="protein sequence ID" value="EFJ38165"/>
    <property type="gene ID" value="SELMODRAFT_75554"/>
</dbReference>
<evidence type="ECO:0000313" key="8">
    <source>
        <dbReference type="EMBL" id="EFJ38165.1"/>
    </source>
</evidence>
<dbReference type="Gene3D" id="3.30.2350.10">
    <property type="entry name" value="Pseudouridine synthase"/>
    <property type="match status" value="1"/>
</dbReference>
<evidence type="ECO:0000256" key="1">
    <source>
        <dbReference type="ARBA" id="ARBA00008999"/>
    </source>
</evidence>
<dbReference type="AlphaFoldDB" id="D8QNU2"/>
<comment type="similarity">
    <text evidence="1">Belongs to the pseudouridine synthase TruB family.</text>
</comment>
<reference evidence="8 9" key="1">
    <citation type="journal article" date="2011" name="Science">
        <title>The Selaginella genome identifies genetic changes associated with the evolution of vascular plants.</title>
        <authorList>
            <person name="Banks J.A."/>
            <person name="Nishiyama T."/>
            <person name="Hasebe M."/>
            <person name="Bowman J.L."/>
            <person name="Gribskov M."/>
            <person name="dePamphilis C."/>
            <person name="Albert V.A."/>
            <person name="Aono N."/>
            <person name="Aoyama T."/>
            <person name="Ambrose B.A."/>
            <person name="Ashton N.W."/>
            <person name="Axtell M.J."/>
            <person name="Barker E."/>
            <person name="Barker M.S."/>
            <person name="Bennetzen J.L."/>
            <person name="Bonawitz N.D."/>
            <person name="Chapple C."/>
            <person name="Cheng C."/>
            <person name="Correa L.G."/>
            <person name="Dacre M."/>
            <person name="DeBarry J."/>
            <person name="Dreyer I."/>
            <person name="Elias M."/>
            <person name="Engstrom E.M."/>
            <person name="Estelle M."/>
            <person name="Feng L."/>
            <person name="Finet C."/>
            <person name="Floyd S.K."/>
            <person name="Frommer W.B."/>
            <person name="Fujita T."/>
            <person name="Gramzow L."/>
            <person name="Gutensohn M."/>
            <person name="Harholt J."/>
            <person name="Hattori M."/>
            <person name="Heyl A."/>
            <person name="Hirai T."/>
            <person name="Hiwatashi Y."/>
            <person name="Ishikawa M."/>
            <person name="Iwata M."/>
            <person name="Karol K.G."/>
            <person name="Koehler B."/>
            <person name="Kolukisaoglu U."/>
            <person name="Kubo M."/>
            <person name="Kurata T."/>
            <person name="Lalonde S."/>
            <person name="Li K."/>
            <person name="Li Y."/>
            <person name="Litt A."/>
            <person name="Lyons E."/>
            <person name="Manning G."/>
            <person name="Maruyama T."/>
            <person name="Michael T.P."/>
            <person name="Mikami K."/>
            <person name="Miyazaki S."/>
            <person name="Morinaga S."/>
            <person name="Murata T."/>
            <person name="Mueller-Roeber B."/>
            <person name="Nelson D.R."/>
            <person name="Obara M."/>
            <person name="Oguri Y."/>
            <person name="Olmstead R.G."/>
            <person name="Onodera N."/>
            <person name="Petersen B.L."/>
            <person name="Pils B."/>
            <person name="Prigge M."/>
            <person name="Rensing S.A."/>
            <person name="Riano-Pachon D.M."/>
            <person name="Roberts A.W."/>
            <person name="Sato Y."/>
            <person name="Scheller H.V."/>
            <person name="Schulz B."/>
            <person name="Schulz C."/>
            <person name="Shakirov E.V."/>
            <person name="Shibagaki N."/>
            <person name="Shinohara N."/>
            <person name="Shippen D.E."/>
            <person name="Soerensen I."/>
            <person name="Sotooka R."/>
            <person name="Sugimoto N."/>
            <person name="Sugita M."/>
            <person name="Sumikawa N."/>
            <person name="Tanurdzic M."/>
            <person name="Theissen G."/>
            <person name="Ulvskov P."/>
            <person name="Wakazuki S."/>
            <person name="Weng J.K."/>
            <person name="Willats W.W."/>
            <person name="Wipf D."/>
            <person name="Wolf P.G."/>
            <person name="Yang L."/>
            <person name="Zimmer A.D."/>
            <person name="Zhu Q."/>
            <person name="Mitros T."/>
            <person name="Hellsten U."/>
            <person name="Loque D."/>
            <person name="Otillar R."/>
            <person name="Salamov A."/>
            <person name="Schmutz J."/>
            <person name="Shapiro H."/>
            <person name="Lindquist E."/>
            <person name="Lucas S."/>
            <person name="Rokhsar D."/>
            <person name="Grigoriev I.V."/>
        </authorList>
    </citation>
    <scope>NUCLEOTIDE SEQUENCE [LARGE SCALE GENOMIC DNA]</scope>
</reference>
<sequence>MTFPKRERKRRYFSKKLEEKESDKGWHPELCTYESEFAKQHALYFYNLLAFPWEKGAFERFVDKLERKYFPEDHIDALVPPLDKEPKAKAGKSNKDKKLSAWPSSAQSSSFEAYAADASVENVEDTSPTRPASGSIEISPDDWEPEASSPDTYAEAVSDEKPKRKAADTLTPRPPVITRTVNLPEEWDGPLGTVVLIDKPHGWTSFSVCAKLRKLLKIKKVGHAGTLDPMATGLLIVCVGKATKFTDSYQAMKKFYSGTLRLGEATPSYDGDTLVSERMPWEHVTDEDMQIVKEEFVGTIRQVPPLYSALKVEGERLYEKARRGETFQIPPRIISIEELQVERDSIDRQNFHFKVACSKGTYVRSLCYDLGRALNTCAHLVALRRDKIGEFSVDDAWTFSELGSNFADDFLGRACSKTPPITVTNMSLEDAWEFPELQESRGDDDDF</sequence>
<dbReference type="Pfam" id="PF01509">
    <property type="entry name" value="TruB_N"/>
    <property type="match status" value="1"/>
</dbReference>
<dbReference type="STRING" id="88036.D8QNU2"/>
<feature type="region of interest" description="Disordered" evidence="5">
    <location>
        <begin position="117"/>
        <end position="176"/>
    </location>
</feature>
<dbReference type="GO" id="GO:0160148">
    <property type="term" value="F:tRNA pseudouridine(55) synthase activity"/>
    <property type="evidence" value="ECO:0007669"/>
    <property type="project" value="UniProtKB-EC"/>
</dbReference>
<gene>
    <name evidence="8" type="ORF">SELMODRAFT_75554</name>
</gene>
<dbReference type="FunFam" id="3.30.2350.10:FF:000012">
    <property type="entry name" value="tRNA pseudouridine synthase B"/>
    <property type="match status" value="1"/>
</dbReference>
<dbReference type="PANTHER" id="PTHR13767:SF2">
    <property type="entry name" value="PSEUDOURIDYLATE SYNTHASE TRUB1"/>
    <property type="match status" value="1"/>
</dbReference>
<dbReference type="Pfam" id="PF16198">
    <property type="entry name" value="TruB_C_2"/>
    <property type="match status" value="1"/>
</dbReference>
<dbReference type="CDD" id="cd02573">
    <property type="entry name" value="PseudoU_synth_EcTruB"/>
    <property type="match status" value="1"/>
</dbReference>
<dbReference type="FunCoup" id="D8QNU2">
    <property type="interactions" value="2362"/>
</dbReference>
<dbReference type="GO" id="GO:1990481">
    <property type="term" value="P:mRNA pseudouridine synthesis"/>
    <property type="evidence" value="ECO:0000318"/>
    <property type="project" value="GO_Central"/>
</dbReference>
<dbReference type="InterPro" id="IPR032819">
    <property type="entry name" value="TruB_C"/>
</dbReference>
<protein>
    <recommendedName>
        <fullName evidence="2">tRNA pseudouridine(55) synthase</fullName>
        <ecNumber evidence="2">5.4.99.25</ecNumber>
    </recommendedName>
</protein>